<dbReference type="Gene3D" id="3.40.50.720">
    <property type="entry name" value="NAD(P)-binding Rossmann-like Domain"/>
    <property type="match status" value="1"/>
</dbReference>
<feature type="transmembrane region" description="Helical" evidence="10">
    <location>
        <begin position="300"/>
        <end position="319"/>
    </location>
</feature>
<comment type="caution">
    <text evidence="12">The sequence shown here is derived from an EMBL/GenBank/DDBJ whole genome shotgun (WGS) entry which is preliminary data.</text>
</comment>
<evidence type="ECO:0000259" key="11">
    <source>
        <dbReference type="PROSITE" id="PS51201"/>
    </source>
</evidence>
<evidence type="ECO:0000256" key="1">
    <source>
        <dbReference type="ARBA" id="ARBA00004141"/>
    </source>
</evidence>
<feature type="transmembrane region" description="Helical" evidence="10">
    <location>
        <begin position="205"/>
        <end position="226"/>
    </location>
</feature>
<dbReference type="Pfam" id="PF02254">
    <property type="entry name" value="TrkA_N"/>
    <property type="match status" value="1"/>
</dbReference>
<feature type="transmembrane region" description="Helical" evidence="10">
    <location>
        <begin position="326"/>
        <end position="347"/>
    </location>
</feature>
<keyword evidence="4" id="KW-0050">Antiport</keyword>
<dbReference type="InterPro" id="IPR038770">
    <property type="entry name" value="Na+/solute_symporter_sf"/>
</dbReference>
<dbReference type="Pfam" id="PF00999">
    <property type="entry name" value="Na_H_Exchanger"/>
    <property type="match status" value="1"/>
</dbReference>
<evidence type="ECO:0000313" key="12">
    <source>
        <dbReference type="EMBL" id="GLS63765.1"/>
    </source>
</evidence>
<dbReference type="NCBIfam" id="TIGR00932">
    <property type="entry name" value="2a37"/>
    <property type="match status" value="1"/>
</dbReference>
<feature type="region of interest" description="Disordered" evidence="9">
    <location>
        <begin position="588"/>
        <end position="625"/>
    </location>
</feature>
<evidence type="ECO:0000256" key="7">
    <source>
        <dbReference type="ARBA" id="ARBA00023065"/>
    </source>
</evidence>
<keyword evidence="7" id="KW-0406">Ion transport</keyword>
<evidence type="ECO:0000256" key="8">
    <source>
        <dbReference type="ARBA" id="ARBA00023136"/>
    </source>
</evidence>
<protein>
    <submittedName>
        <fullName evidence="12">Potassium efflux transporter</fullName>
    </submittedName>
</protein>
<sequence length="625" mass="65591">MPHATELIAIIALGLVLAFVCGMVAQRLRLPPLVGYLLAGVLVGPYTPGFVGNSELAGQLAEIGVILLMFGVGLHFSIKDLMAVRGIALPGAIVQIAVATAMGAGLSLAWGWSLGAGLVFGLALSVASTVVLLRALEERGLLDSDKGRIAVGWLIVEDLAMVLALVLLPALAPSLGGEGKEAGHGAAHAATEALGHLVGLGADNLWLTLALTLAKVAVFASLMLIGGRRFVPWLLDQAARTGSRELFTLAVLALALGIAFGSAELFGVSFALGAFFAGMVLAESDLSHQAAADSLPLQDAFAVLFFVSVGMLFDPFILIREPLSVLAVLGIILLGKSLAAVAIVLAFRHPVGTALTIAASLAQIGEFSFILVSLGLSLKLLPAEGRDLILGGALLSITLNPLFFALVARIERALADRPDLAARFERRGAGEVAMAVPAAPRRNHAVVIGYGRVGSSIGKALQTWDLPYVVVDRDRRRVLELRQQGLDAVFGDATAPGILEAADIGSAHLLVIATPDSHNTGRLVEIARGANPRIDTLIRTHSDAERRRLEEKKVGLVLMGERELALGMTLYALRSLGVKEGEARLFVDSSRQQSRAEPEAEIEAGPVAPELRPHKEHEDTDAAEA</sequence>
<evidence type="ECO:0000256" key="5">
    <source>
        <dbReference type="ARBA" id="ARBA00022692"/>
    </source>
</evidence>
<dbReference type="PROSITE" id="PS51201">
    <property type="entry name" value="RCK_N"/>
    <property type="match status" value="1"/>
</dbReference>
<evidence type="ECO:0000256" key="3">
    <source>
        <dbReference type="ARBA" id="ARBA00022448"/>
    </source>
</evidence>
<feature type="transmembrane region" description="Helical" evidence="10">
    <location>
        <begin position="33"/>
        <end position="51"/>
    </location>
</feature>
<evidence type="ECO:0000256" key="4">
    <source>
        <dbReference type="ARBA" id="ARBA00022449"/>
    </source>
</evidence>
<feature type="transmembrane region" description="Helical" evidence="10">
    <location>
        <begin position="148"/>
        <end position="172"/>
    </location>
</feature>
<dbReference type="PANTHER" id="PTHR42751:SF1">
    <property type="entry name" value="CATION_PROTON ANTIPORTER YBAL-RELATED"/>
    <property type="match status" value="1"/>
</dbReference>
<dbReference type="InterPro" id="IPR006153">
    <property type="entry name" value="Cation/H_exchanger_TM"/>
</dbReference>
<dbReference type="RefSeq" id="WP_284213574.1">
    <property type="nucleotide sequence ID" value="NZ_BSPK01000026.1"/>
</dbReference>
<accession>A0ABQ6DFY8</accession>
<keyword evidence="13" id="KW-1185">Reference proteome</keyword>
<proteinExistence type="inferred from homology"/>
<evidence type="ECO:0000256" key="9">
    <source>
        <dbReference type="SAM" id="MobiDB-lite"/>
    </source>
</evidence>
<dbReference type="Gene3D" id="1.20.1530.20">
    <property type="match status" value="1"/>
</dbReference>
<dbReference type="PANTHER" id="PTHR42751">
    <property type="entry name" value="SODIUM/HYDROGEN EXCHANGER FAMILY/TRKA DOMAIN PROTEIN"/>
    <property type="match status" value="1"/>
</dbReference>
<dbReference type="InterPro" id="IPR004771">
    <property type="entry name" value="K/H_exchanger"/>
</dbReference>
<feature type="transmembrane region" description="Helical" evidence="10">
    <location>
        <begin position="57"/>
        <end position="76"/>
    </location>
</feature>
<feature type="compositionally biased region" description="Basic and acidic residues" evidence="9">
    <location>
        <begin position="611"/>
        <end position="625"/>
    </location>
</feature>
<dbReference type="SUPFAM" id="SSF51735">
    <property type="entry name" value="NAD(P)-binding Rossmann-fold domains"/>
    <property type="match status" value="1"/>
</dbReference>
<reference evidence="13" key="1">
    <citation type="journal article" date="2019" name="Int. J. Syst. Evol. Microbiol.">
        <title>The Global Catalogue of Microorganisms (GCM) 10K type strain sequencing project: providing services to taxonomists for standard genome sequencing and annotation.</title>
        <authorList>
            <consortium name="The Broad Institute Genomics Platform"/>
            <consortium name="The Broad Institute Genome Sequencing Center for Infectious Disease"/>
            <person name="Wu L."/>
            <person name="Ma J."/>
        </authorList>
    </citation>
    <scope>NUCLEOTIDE SEQUENCE [LARGE SCALE GENOMIC DNA]</scope>
    <source>
        <strain evidence="13">NBRC 107715</strain>
    </source>
</reference>
<keyword evidence="8 10" id="KW-0472">Membrane</keyword>
<dbReference type="NCBIfam" id="NF007950">
    <property type="entry name" value="PRK10669.1"/>
    <property type="match status" value="1"/>
</dbReference>
<keyword evidence="5 10" id="KW-0812">Transmembrane</keyword>
<dbReference type="Proteomes" id="UP001156856">
    <property type="component" value="Unassembled WGS sequence"/>
</dbReference>
<keyword evidence="3" id="KW-0813">Transport</keyword>
<dbReference type="InterPro" id="IPR036291">
    <property type="entry name" value="NAD(P)-bd_dom_sf"/>
</dbReference>
<feature type="transmembrane region" description="Helical" evidence="10">
    <location>
        <begin position="353"/>
        <end position="376"/>
    </location>
</feature>
<feature type="transmembrane region" description="Helical" evidence="10">
    <location>
        <begin position="116"/>
        <end position="136"/>
    </location>
</feature>
<feature type="domain" description="RCK N-terminal" evidence="11">
    <location>
        <begin position="442"/>
        <end position="559"/>
    </location>
</feature>
<keyword evidence="6 10" id="KW-1133">Transmembrane helix</keyword>
<name>A0ABQ6DFY8_9HYPH</name>
<organism evidence="12 13">
    <name type="scientific">Methylobacterium oxalidis</name>
    <dbReference type="NCBI Taxonomy" id="944322"/>
    <lineage>
        <taxon>Bacteria</taxon>
        <taxon>Pseudomonadati</taxon>
        <taxon>Pseudomonadota</taxon>
        <taxon>Alphaproteobacteria</taxon>
        <taxon>Hyphomicrobiales</taxon>
        <taxon>Methylobacteriaceae</taxon>
        <taxon>Methylobacterium</taxon>
    </lineage>
</organism>
<feature type="transmembrane region" description="Helical" evidence="10">
    <location>
        <begin position="247"/>
        <end position="280"/>
    </location>
</feature>
<evidence type="ECO:0000256" key="2">
    <source>
        <dbReference type="ARBA" id="ARBA00005551"/>
    </source>
</evidence>
<feature type="transmembrane region" description="Helical" evidence="10">
    <location>
        <begin position="6"/>
        <end position="26"/>
    </location>
</feature>
<comment type="similarity">
    <text evidence="2">Belongs to the monovalent cation:proton antiporter 2 (CPA2) transporter (TC 2.A.37) family.</text>
</comment>
<evidence type="ECO:0000313" key="13">
    <source>
        <dbReference type="Proteomes" id="UP001156856"/>
    </source>
</evidence>
<dbReference type="EMBL" id="BSPK01000026">
    <property type="protein sequence ID" value="GLS63765.1"/>
    <property type="molecule type" value="Genomic_DNA"/>
</dbReference>
<evidence type="ECO:0000256" key="10">
    <source>
        <dbReference type="SAM" id="Phobius"/>
    </source>
</evidence>
<dbReference type="InterPro" id="IPR003148">
    <property type="entry name" value="RCK_N"/>
</dbReference>
<feature type="transmembrane region" description="Helical" evidence="10">
    <location>
        <begin position="88"/>
        <end position="110"/>
    </location>
</feature>
<gene>
    <name evidence="12" type="ORF">GCM10007888_21460</name>
</gene>
<comment type="subcellular location">
    <subcellularLocation>
        <location evidence="1">Membrane</location>
        <topology evidence="1">Multi-pass membrane protein</topology>
    </subcellularLocation>
</comment>
<evidence type="ECO:0000256" key="6">
    <source>
        <dbReference type="ARBA" id="ARBA00022989"/>
    </source>
</evidence>
<feature type="transmembrane region" description="Helical" evidence="10">
    <location>
        <begin position="388"/>
        <end position="408"/>
    </location>
</feature>